<dbReference type="GO" id="GO:0071011">
    <property type="term" value="C:precatalytic spliceosome"/>
    <property type="evidence" value="ECO:0007669"/>
    <property type="project" value="TreeGrafter"/>
</dbReference>
<accession>A0A1I8G0H7</accession>
<dbReference type="GO" id="GO:0008380">
    <property type="term" value="P:RNA splicing"/>
    <property type="evidence" value="ECO:0007669"/>
    <property type="project" value="TreeGrafter"/>
</dbReference>
<reference evidence="3" key="1">
    <citation type="submission" date="2016-11" db="UniProtKB">
        <authorList>
            <consortium name="WormBaseParasite"/>
        </authorList>
    </citation>
    <scope>IDENTIFICATION</scope>
</reference>
<evidence type="ECO:0000313" key="2">
    <source>
        <dbReference type="Proteomes" id="UP000095280"/>
    </source>
</evidence>
<feature type="compositionally biased region" description="Basic and acidic residues" evidence="1">
    <location>
        <begin position="608"/>
        <end position="626"/>
    </location>
</feature>
<feature type="compositionally biased region" description="Low complexity" evidence="1">
    <location>
        <begin position="117"/>
        <end position="131"/>
    </location>
</feature>
<dbReference type="CDD" id="cd12432">
    <property type="entry name" value="RRM_ACINU"/>
    <property type="match status" value="1"/>
</dbReference>
<dbReference type="GO" id="GO:0061574">
    <property type="term" value="C:ASAP complex"/>
    <property type="evidence" value="ECO:0007669"/>
    <property type="project" value="TreeGrafter"/>
</dbReference>
<proteinExistence type="predicted"/>
<feature type="compositionally biased region" description="Low complexity" evidence="1">
    <location>
        <begin position="180"/>
        <end position="202"/>
    </location>
</feature>
<dbReference type="InterPro" id="IPR034257">
    <property type="entry name" value="Acinus_RRM"/>
</dbReference>
<evidence type="ECO:0000256" key="1">
    <source>
        <dbReference type="SAM" id="MobiDB-lite"/>
    </source>
</evidence>
<feature type="compositionally biased region" description="Acidic residues" evidence="1">
    <location>
        <begin position="1"/>
        <end position="11"/>
    </location>
</feature>
<dbReference type="InterPro" id="IPR032552">
    <property type="entry name" value="RSB_motif"/>
</dbReference>
<dbReference type="InterPro" id="IPR052793">
    <property type="entry name" value="EJC-associated_protein"/>
</dbReference>
<dbReference type="Proteomes" id="UP000095280">
    <property type="component" value="Unplaced"/>
</dbReference>
<dbReference type="PANTHER" id="PTHR46589:SF1">
    <property type="entry name" value="APOPTOTIC CHROMATIN CONDENSATION INDUCER IN THE NUCLEUS"/>
    <property type="match status" value="1"/>
</dbReference>
<feature type="compositionally biased region" description="Acidic residues" evidence="1">
    <location>
        <begin position="487"/>
        <end position="500"/>
    </location>
</feature>
<dbReference type="WBParaSite" id="maker-uti_cns_0000518-snap-gene-1.5-mRNA-1">
    <property type="protein sequence ID" value="maker-uti_cns_0000518-snap-gene-1.5-mRNA-1"/>
    <property type="gene ID" value="maker-uti_cns_0000518-snap-gene-1.5"/>
</dbReference>
<dbReference type="PANTHER" id="PTHR46589">
    <property type="entry name" value="APOPTOTIC CHROMATIN CONDENSATION INDUCER IN THE NUCLEUS"/>
    <property type="match status" value="1"/>
</dbReference>
<feature type="compositionally biased region" description="Basic residues" evidence="1">
    <location>
        <begin position="598"/>
        <end position="607"/>
    </location>
</feature>
<sequence>SSFCASEEDDSSGAAAAVDTEATPAVAIATSVLSPNSTGASFHTATSRDGGSMAGIGEEQLVYSDDDVAGEDQDRGGNAADNLDIHADMSDDELNSSKGRAAAKEAGHQSRGEKRSSAAAKSVSTTACSKSDSPTRNKVASQKGEGEDGEPPAKKTEIDVAEVRQRKPRQRRGAWGLKKQSQQQTQQSNGSAASATAANAATPLPLITSKVLDKLLPDCRAELKARLRNGRPASVDGAGSDTLAATATNGESHDLGNGDLEEGEVYDANQQLLSLRRRQRDASRSPSQKRQVIRRTKVVDYQVDEPIRVGPTRDSENKETEVLKVTGLVRPFTPQQLRELLTRYGQLKSPDPPSAAATTSETASADAANPSDADDDKTAAANNSTDKPVQPDPVWLDRIKTRCYAHFNSIEEAKKVREALDNCRWPKGNSRALKVDFACQSEMDWARQHGDTAQSVPRRLLKASRLGEDALKADEADQVGAANDRDVSDDEVVEIEDSSSEDAREPRRRRKSSTNSAGDKKAEKDAEPGTLLDQLFRKTCTTPFIYWMPLNDEQVKNRQRQSKEADNAAGSAAAAPTGQRRYTRLNLGAGAGGNAAGRRGRTSRSRSRGGDRDRDRRNHHRLSEVH</sequence>
<feature type="region of interest" description="Disordered" evidence="1">
    <location>
        <begin position="345"/>
        <end position="393"/>
    </location>
</feature>
<dbReference type="Pfam" id="PF16294">
    <property type="entry name" value="RSB_motif"/>
    <property type="match status" value="1"/>
</dbReference>
<protein>
    <submittedName>
        <fullName evidence="3">RRM domain-containing protein</fullName>
    </submittedName>
</protein>
<organism evidence="2 3">
    <name type="scientific">Macrostomum lignano</name>
    <dbReference type="NCBI Taxonomy" id="282301"/>
    <lineage>
        <taxon>Eukaryota</taxon>
        <taxon>Metazoa</taxon>
        <taxon>Spiralia</taxon>
        <taxon>Lophotrochozoa</taxon>
        <taxon>Platyhelminthes</taxon>
        <taxon>Rhabditophora</taxon>
        <taxon>Macrostomorpha</taxon>
        <taxon>Macrostomida</taxon>
        <taxon>Macrostomidae</taxon>
        <taxon>Macrostomum</taxon>
    </lineage>
</organism>
<dbReference type="Gene3D" id="3.30.70.330">
    <property type="match status" value="1"/>
</dbReference>
<feature type="region of interest" description="Disordered" evidence="1">
    <location>
        <begin position="231"/>
        <end position="263"/>
    </location>
</feature>
<feature type="compositionally biased region" description="Basic and acidic residues" evidence="1">
    <location>
        <begin position="151"/>
        <end position="165"/>
    </location>
</feature>
<evidence type="ECO:0000313" key="3">
    <source>
        <dbReference type="WBParaSite" id="maker-uti_cns_0000518-snap-gene-1.5-mRNA-1"/>
    </source>
</evidence>
<dbReference type="InterPro" id="IPR035979">
    <property type="entry name" value="RBD_domain_sf"/>
</dbReference>
<dbReference type="InterPro" id="IPR012677">
    <property type="entry name" value="Nucleotide-bd_a/b_plait_sf"/>
</dbReference>
<feature type="region of interest" description="Disordered" evidence="1">
    <location>
        <begin position="1"/>
        <end position="20"/>
    </location>
</feature>
<feature type="compositionally biased region" description="Polar residues" evidence="1">
    <location>
        <begin position="31"/>
        <end position="49"/>
    </location>
</feature>
<feature type="compositionally biased region" description="Basic and acidic residues" evidence="1">
    <location>
        <begin position="556"/>
        <end position="566"/>
    </location>
</feature>
<keyword evidence="2" id="KW-1185">Reference proteome</keyword>
<feature type="region of interest" description="Disordered" evidence="1">
    <location>
        <begin position="472"/>
        <end position="528"/>
    </location>
</feature>
<dbReference type="AlphaFoldDB" id="A0A1I8G0H7"/>
<feature type="region of interest" description="Disordered" evidence="1">
    <location>
        <begin position="275"/>
        <end position="297"/>
    </location>
</feature>
<feature type="compositionally biased region" description="Basic and acidic residues" evidence="1">
    <location>
        <begin position="102"/>
        <end position="116"/>
    </location>
</feature>
<feature type="region of interest" description="Disordered" evidence="1">
    <location>
        <begin position="556"/>
        <end position="626"/>
    </location>
</feature>
<feature type="compositionally biased region" description="Low complexity" evidence="1">
    <location>
        <begin position="354"/>
        <end position="371"/>
    </location>
</feature>
<dbReference type="SUPFAM" id="SSF54928">
    <property type="entry name" value="RNA-binding domain, RBD"/>
    <property type="match status" value="1"/>
</dbReference>
<feature type="compositionally biased region" description="Basic and acidic residues" evidence="1">
    <location>
        <begin position="518"/>
        <end position="527"/>
    </location>
</feature>
<name>A0A1I8G0H7_9PLAT</name>
<feature type="region of interest" description="Disordered" evidence="1">
    <location>
        <begin position="31"/>
        <end position="205"/>
    </location>
</feature>
<dbReference type="GO" id="GO:0003723">
    <property type="term" value="F:RNA binding"/>
    <property type="evidence" value="ECO:0007669"/>
    <property type="project" value="TreeGrafter"/>
</dbReference>